<feature type="transmembrane region" description="Helical" evidence="1">
    <location>
        <begin position="202"/>
        <end position="218"/>
    </location>
</feature>
<feature type="transmembrane region" description="Helical" evidence="1">
    <location>
        <begin position="306"/>
        <end position="330"/>
    </location>
</feature>
<dbReference type="AlphaFoldDB" id="A0A941IJ47"/>
<feature type="transmembrane region" description="Helical" evidence="1">
    <location>
        <begin position="31"/>
        <end position="50"/>
    </location>
</feature>
<gene>
    <name evidence="2" type="ORF">KDK95_10755</name>
</gene>
<dbReference type="Proteomes" id="UP000676325">
    <property type="component" value="Unassembled WGS sequence"/>
</dbReference>
<feature type="transmembrane region" description="Helical" evidence="1">
    <location>
        <begin position="350"/>
        <end position="373"/>
    </location>
</feature>
<feature type="transmembrane region" description="Helical" evidence="1">
    <location>
        <begin position="404"/>
        <end position="427"/>
    </location>
</feature>
<keyword evidence="1" id="KW-0472">Membrane</keyword>
<feature type="transmembrane region" description="Helical" evidence="1">
    <location>
        <begin position="439"/>
        <end position="460"/>
    </location>
</feature>
<evidence type="ECO:0000256" key="1">
    <source>
        <dbReference type="SAM" id="Phobius"/>
    </source>
</evidence>
<accession>A0A941IJ47</accession>
<feature type="transmembrane region" description="Helical" evidence="1">
    <location>
        <begin position="170"/>
        <end position="190"/>
    </location>
</feature>
<evidence type="ECO:0000313" key="2">
    <source>
        <dbReference type="EMBL" id="MBR7826783.1"/>
    </source>
</evidence>
<evidence type="ECO:0000313" key="3">
    <source>
        <dbReference type="Proteomes" id="UP000676325"/>
    </source>
</evidence>
<feature type="transmembrane region" description="Helical" evidence="1">
    <location>
        <begin position="247"/>
        <end position="267"/>
    </location>
</feature>
<protein>
    <recommendedName>
        <fullName evidence="4">Polyketide antibiotic transporter</fullName>
    </recommendedName>
</protein>
<keyword evidence="1" id="KW-1133">Transmembrane helix</keyword>
<feature type="transmembrane region" description="Helical" evidence="1">
    <location>
        <begin position="132"/>
        <end position="158"/>
    </location>
</feature>
<feature type="transmembrane region" description="Helical" evidence="1">
    <location>
        <begin position="511"/>
        <end position="535"/>
    </location>
</feature>
<dbReference type="EMBL" id="JAGSOH010000022">
    <property type="protein sequence ID" value="MBR7826783.1"/>
    <property type="molecule type" value="Genomic_DNA"/>
</dbReference>
<dbReference type="RefSeq" id="WP_212517926.1">
    <property type="nucleotide sequence ID" value="NZ_JAGSOH010000022.1"/>
</dbReference>
<keyword evidence="3" id="KW-1185">Reference proteome</keyword>
<organism evidence="2 3">
    <name type="scientific">Actinospica acidithermotolerans</name>
    <dbReference type="NCBI Taxonomy" id="2828514"/>
    <lineage>
        <taxon>Bacteria</taxon>
        <taxon>Bacillati</taxon>
        <taxon>Actinomycetota</taxon>
        <taxon>Actinomycetes</taxon>
        <taxon>Catenulisporales</taxon>
        <taxon>Actinospicaceae</taxon>
        <taxon>Actinospica</taxon>
    </lineage>
</organism>
<keyword evidence="1" id="KW-0812">Transmembrane</keyword>
<comment type="caution">
    <text evidence="2">The sequence shown here is derived from an EMBL/GenBank/DDBJ whole genome shotgun (WGS) entry which is preliminary data.</text>
</comment>
<feature type="transmembrane region" description="Helical" evidence="1">
    <location>
        <begin position="467"/>
        <end position="491"/>
    </location>
</feature>
<name>A0A941IJ47_9ACTN</name>
<proteinExistence type="predicted"/>
<reference evidence="2" key="1">
    <citation type="submission" date="2021-04" db="EMBL/GenBank/DDBJ databases">
        <title>Genome based classification of Actinospica acidithermotolerans sp. nov., an actinobacterium isolated from an Indonesian hot spring.</title>
        <authorList>
            <person name="Kusuma A.B."/>
            <person name="Putra K.E."/>
            <person name="Nafisah S."/>
            <person name="Loh J."/>
            <person name="Nouioui I."/>
            <person name="Goodfellow M."/>
        </authorList>
    </citation>
    <scope>NUCLEOTIDE SEQUENCE</scope>
    <source>
        <strain evidence="2">MGRD01-02</strain>
    </source>
</reference>
<evidence type="ECO:0008006" key="4">
    <source>
        <dbReference type="Google" id="ProtNLM"/>
    </source>
</evidence>
<sequence>MVADTALAPARDVRRPLHAERANVRLAVRQVWFGGLVIAASTGLLLWMGVKSFHKSQQSGGGLLAPLADNPAVRAIYGLPTAIDTLGGFAVWRVALFVTLLGTVWVTLATTRVLRGSEETGRLDLVLANPLSLVRATFTSLAAVFAVPVLTVLVAGSVLQGGGAAAAGSWLYAGGLGLLVVTFMGLAALASQLLPERRRANGLAMGVLFATFVLRMWADGGTNSQWARWTTPFGWLEQLHAFGGNDLLPLVPLEAAPVVLVTLALVMSGERDTGAGMVRAADTKQASTRLLSTPLAFATRRQSGELGAWAAAIVVLGVLSGGLAETLVGFPQSQPEATKLLQQVGMGAAITPGGFIAIMNVFYVVVLATYAIASVHADYDDEITNRLDLPYSNRVSRTAWSGSTVLATTAVLVVLTIVLALATWIGSSAANAGLSIGDSFAAAANVLPVPILFLGLAVLLHGVRPSWAAGAVSVLAIGLYMVQLIGPALSWPTWVLDLSPYHHLALVPAEPAAWTALVVMLCIAAVCGALGLFAYSRRDLQ</sequence>
<feature type="transmembrane region" description="Helical" evidence="1">
    <location>
        <begin position="90"/>
        <end position="111"/>
    </location>
</feature>